<proteinExistence type="predicted"/>
<dbReference type="KEGG" id="kak:Kalk_18050"/>
<protein>
    <submittedName>
        <fullName evidence="1">Uncharacterized protein</fullName>
    </submittedName>
</protein>
<organism evidence="1 2">
    <name type="scientific">Ketobacter alkanivorans</name>
    <dbReference type="NCBI Taxonomy" id="1917421"/>
    <lineage>
        <taxon>Bacteria</taxon>
        <taxon>Pseudomonadati</taxon>
        <taxon>Pseudomonadota</taxon>
        <taxon>Gammaproteobacteria</taxon>
        <taxon>Pseudomonadales</taxon>
        <taxon>Ketobacteraceae</taxon>
        <taxon>Ketobacter</taxon>
    </lineage>
</organism>
<dbReference type="RefSeq" id="WP_101895582.1">
    <property type="nucleotide sequence ID" value="NZ_CP022684.1"/>
</dbReference>
<gene>
    <name evidence="1" type="ORF">Kalk_18050</name>
</gene>
<dbReference type="AlphaFoldDB" id="A0A2K9LPE8"/>
<evidence type="ECO:0000313" key="2">
    <source>
        <dbReference type="Proteomes" id="UP000235116"/>
    </source>
</evidence>
<accession>A0A2K9LPE8</accession>
<dbReference type="OrthoDB" id="6077432at2"/>
<dbReference type="Proteomes" id="UP000235116">
    <property type="component" value="Chromosome"/>
</dbReference>
<keyword evidence="2" id="KW-1185">Reference proteome</keyword>
<reference evidence="2" key="1">
    <citation type="submission" date="2017-08" db="EMBL/GenBank/DDBJ databases">
        <title>Direct submision.</title>
        <authorList>
            <person name="Kim S.-J."/>
            <person name="Rhee S.-K."/>
        </authorList>
    </citation>
    <scope>NUCLEOTIDE SEQUENCE [LARGE SCALE GENOMIC DNA]</scope>
    <source>
        <strain evidence="2">GI5</strain>
    </source>
</reference>
<name>A0A2K9LPE8_9GAMM</name>
<dbReference type="EMBL" id="CP022684">
    <property type="protein sequence ID" value="AUM14208.1"/>
    <property type="molecule type" value="Genomic_DNA"/>
</dbReference>
<sequence>MSNSIIAEIRSDIIKEEPCELICLHNGLIIALSASALGCYRDQASLRDPLGNGLLSFCALESEHRIRFQGGRCITTFSGGYVGLTDGKALLISPFKARLYPNNQDGLRGLNCLGELDLPEIDVL</sequence>
<evidence type="ECO:0000313" key="1">
    <source>
        <dbReference type="EMBL" id="AUM14208.1"/>
    </source>
</evidence>